<name>A0A382CYW1_9ZZZZ</name>
<dbReference type="InterPro" id="IPR011008">
    <property type="entry name" value="Dimeric_a/b-barrel"/>
</dbReference>
<dbReference type="SUPFAM" id="SSF54909">
    <property type="entry name" value="Dimeric alpha+beta barrel"/>
    <property type="match status" value="1"/>
</dbReference>
<dbReference type="Gene3D" id="3.30.70.100">
    <property type="match status" value="1"/>
</dbReference>
<accession>A0A382CYW1</accession>
<dbReference type="AlphaFoldDB" id="A0A382CYW1"/>
<dbReference type="EMBL" id="UINC01036697">
    <property type="protein sequence ID" value="SVB31059.1"/>
    <property type="molecule type" value="Genomic_DNA"/>
</dbReference>
<evidence type="ECO:0000313" key="1">
    <source>
        <dbReference type="EMBL" id="SVB31059.1"/>
    </source>
</evidence>
<proteinExistence type="predicted"/>
<evidence type="ECO:0008006" key="2">
    <source>
        <dbReference type="Google" id="ProtNLM"/>
    </source>
</evidence>
<reference evidence="1" key="1">
    <citation type="submission" date="2018-05" db="EMBL/GenBank/DDBJ databases">
        <authorList>
            <person name="Lanie J.A."/>
            <person name="Ng W.-L."/>
            <person name="Kazmierczak K.M."/>
            <person name="Andrzejewski T.M."/>
            <person name="Davidsen T.M."/>
            <person name="Wayne K.J."/>
            <person name="Tettelin H."/>
            <person name="Glass J.I."/>
            <person name="Rusch D."/>
            <person name="Podicherti R."/>
            <person name="Tsui H.-C.T."/>
            <person name="Winkler M.E."/>
        </authorList>
    </citation>
    <scope>NUCLEOTIDE SEQUENCE</scope>
</reference>
<gene>
    <name evidence="1" type="ORF">METZ01_LOCUS183913</name>
</gene>
<protein>
    <recommendedName>
        <fullName evidence="2">ABM domain-containing protein</fullName>
    </recommendedName>
</protein>
<organism evidence="1">
    <name type="scientific">marine metagenome</name>
    <dbReference type="NCBI Taxonomy" id="408172"/>
    <lineage>
        <taxon>unclassified sequences</taxon>
        <taxon>metagenomes</taxon>
        <taxon>ecological metagenomes</taxon>
    </lineage>
</organism>
<sequence length="94" mass="10552">MIGVLTHHWAKEELFEQARTLLDGNGTAQSKAPGFVSRTTLIPRGDSNQISSIVIWSDDEIYDKWKVSPERAAAMNGAEELWLKPPVSERFDIP</sequence>